<sequence length="213" mass="22197">MAESCCGCSAGDLSEASGGQRRALIAALVINAVMFVAEMSVGLWAHSSALQADSVDMLIDAVGLGIGLFALNRTLRARTRAGFTNALIELVLAAGIGAQLIHQIVTGALPVATIMIGMGFIALLANLASAGLLMRYRHQDINMRAMWLCTRNDAIGNAATVVAGGLVLVFNVPWPDWIVGALVALLFGYTAVGILRETSGQAATAGKRMTEKI</sequence>
<dbReference type="InterPro" id="IPR050681">
    <property type="entry name" value="CDF/SLC30A"/>
</dbReference>
<dbReference type="Proteomes" id="UP001595462">
    <property type="component" value="Unassembled WGS sequence"/>
</dbReference>
<evidence type="ECO:0000256" key="2">
    <source>
        <dbReference type="ARBA" id="ARBA00022692"/>
    </source>
</evidence>
<evidence type="ECO:0000313" key="9">
    <source>
        <dbReference type="Proteomes" id="UP001595462"/>
    </source>
</evidence>
<evidence type="ECO:0000256" key="1">
    <source>
        <dbReference type="ARBA" id="ARBA00004141"/>
    </source>
</evidence>
<dbReference type="Pfam" id="PF01545">
    <property type="entry name" value="Cation_efflux"/>
    <property type="match status" value="1"/>
</dbReference>
<comment type="caution">
    <text evidence="8">The sequence shown here is derived from an EMBL/GenBank/DDBJ whole genome shotgun (WGS) entry which is preliminary data.</text>
</comment>
<reference evidence="9" key="1">
    <citation type="journal article" date="2019" name="Int. J. Syst. Evol. Microbiol.">
        <title>The Global Catalogue of Microorganisms (GCM) 10K type strain sequencing project: providing services to taxonomists for standard genome sequencing and annotation.</title>
        <authorList>
            <consortium name="The Broad Institute Genomics Platform"/>
            <consortium name="The Broad Institute Genome Sequencing Center for Infectious Disease"/>
            <person name="Wu L."/>
            <person name="Ma J."/>
        </authorList>
    </citation>
    <scope>NUCLEOTIDE SEQUENCE [LARGE SCALE GENOMIC DNA]</scope>
    <source>
        <strain evidence="9">KCTC 52640</strain>
    </source>
</reference>
<evidence type="ECO:0000256" key="3">
    <source>
        <dbReference type="ARBA" id="ARBA00022906"/>
    </source>
</evidence>
<dbReference type="Gene3D" id="1.20.1510.10">
    <property type="entry name" value="Cation efflux protein transmembrane domain"/>
    <property type="match status" value="1"/>
</dbReference>
<dbReference type="RefSeq" id="WP_380691007.1">
    <property type="nucleotide sequence ID" value="NZ_JBHRSS010000008.1"/>
</dbReference>
<gene>
    <name evidence="8" type="ORF">ACFOSU_16445</name>
</gene>
<feature type="transmembrane region" description="Helical" evidence="6">
    <location>
        <begin position="154"/>
        <end position="171"/>
    </location>
</feature>
<evidence type="ECO:0000256" key="5">
    <source>
        <dbReference type="ARBA" id="ARBA00023136"/>
    </source>
</evidence>
<evidence type="ECO:0000256" key="6">
    <source>
        <dbReference type="SAM" id="Phobius"/>
    </source>
</evidence>
<evidence type="ECO:0000256" key="4">
    <source>
        <dbReference type="ARBA" id="ARBA00022989"/>
    </source>
</evidence>
<accession>A0ABV7EVP3</accession>
<comment type="subcellular location">
    <subcellularLocation>
        <location evidence="1">Membrane</location>
        <topology evidence="1">Multi-pass membrane protein</topology>
    </subcellularLocation>
</comment>
<keyword evidence="3" id="KW-0406">Ion transport</keyword>
<keyword evidence="5 6" id="KW-0472">Membrane</keyword>
<feature type="transmembrane region" description="Helical" evidence="6">
    <location>
        <begin position="177"/>
        <end position="195"/>
    </location>
</feature>
<name>A0ABV7EVP3_9GAMM</name>
<dbReference type="PANTHER" id="PTHR11562">
    <property type="entry name" value="CATION EFFLUX PROTEIN/ ZINC TRANSPORTER"/>
    <property type="match status" value="1"/>
</dbReference>
<proteinExistence type="predicted"/>
<feature type="transmembrane region" description="Helical" evidence="6">
    <location>
        <begin position="23"/>
        <end position="45"/>
    </location>
</feature>
<dbReference type="InterPro" id="IPR027469">
    <property type="entry name" value="Cation_efflux_TMD_sf"/>
</dbReference>
<dbReference type="EMBL" id="JBHRSS010000008">
    <property type="protein sequence ID" value="MFC3105465.1"/>
    <property type="molecule type" value="Genomic_DNA"/>
</dbReference>
<keyword evidence="2 6" id="KW-0812">Transmembrane</keyword>
<keyword evidence="4 6" id="KW-1133">Transmembrane helix</keyword>
<keyword evidence="9" id="KW-1185">Reference proteome</keyword>
<feature type="transmembrane region" description="Helical" evidence="6">
    <location>
        <begin position="57"/>
        <end position="75"/>
    </location>
</feature>
<dbReference type="PANTHER" id="PTHR11562:SF17">
    <property type="entry name" value="RE54080P-RELATED"/>
    <property type="match status" value="1"/>
</dbReference>
<feature type="domain" description="Cation efflux protein transmembrane" evidence="7">
    <location>
        <begin position="24"/>
        <end position="198"/>
    </location>
</feature>
<keyword evidence="3" id="KW-0864">Zinc transport</keyword>
<keyword evidence="3" id="KW-0813">Transport</keyword>
<evidence type="ECO:0000313" key="8">
    <source>
        <dbReference type="EMBL" id="MFC3105465.1"/>
    </source>
</evidence>
<feature type="transmembrane region" description="Helical" evidence="6">
    <location>
        <begin position="111"/>
        <end position="133"/>
    </location>
</feature>
<keyword evidence="3" id="KW-0862">Zinc</keyword>
<feature type="transmembrane region" description="Helical" evidence="6">
    <location>
        <begin position="87"/>
        <end position="105"/>
    </location>
</feature>
<protein>
    <submittedName>
        <fullName evidence="8">Cation transporter</fullName>
    </submittedName>
</protein>
<dbReference type="SUPFAM" id="SSF161111">
    <property type="entry name" value="Cation efflux protein transmembrane domain-like"/>
    <property type="match status" value="1"/>
</dbReference>
<dbReference type="InterPro" id="IPR058533">
    <property type="entry name" value="Cation_efflux_TM"/>
</dbReference>
<organism evidence="8 9">
    <name type="scientific">Salinisphaera aquimarina</name>
    <dbReference type="NCBI Taxonomy" id="2094031"/>
    <lineage>
        <taxon>Bacteria</taxon>
        <taxon>Pseudomonadati</taxon>
        <taxon>Pseudomonadota</taxon>
        <taxon>Gammaproteobacteria</taxon>
        <taxon>Salinisphaerales</taxon>
        <taxon>Salinisphaeraceae</taxon>
        <taxon>Salinisphaera</taxon>
    </lineage>
</organism>
<evidence type="ECO:0000259" key="7">
    <source>
        <dbReference type="Pfam" id="PF01545"/>
    </source>
</evidence>